<feature type="compositionally biased region" description="Polar residues" evidence="1">
    <location>
        <begin position="305"/>
        <end position="319"/>
    </location>
</feature>
<dbReference type="AlphaFoldDB" id="A0AAX4HEU3"/>
<dbReference type="InterPro" id="IPR018859">
    <property type="entry name" value="BAR_dom-cont"/>
</dbReference>
<organism evidence="2 3">
    <name type="scientific">Australozyma saopauloensis</name>
    <dbReference type="NCBI Taxonomy" id="291208"/>
    <lineage>
        <taxon>Eukaryota</taxon>
        <taxon>Fungi</taxon>
        <taxon>Dikarya</taxon>
        <taxon>Ascomycota</taxon>
        <taxon>Saccharomycotina</taxon>
        <taxon>Pichiomycetes</taxon>
        <taxon>Metschnikowiaceae</taxon>
        <taxon>Australozyma</taxon>
    </lineage>
</organism>
<dbReference type="InterPro" id="IPR027267">
    <property type="entry name" value="AH/BAR_dom_sf"/>
</dbReference>
<sequence>MSFNFSGFADNLKSFGDKISNDFNKEVLPFAQRTTRLVQERIGKVNIDEISQLPSEYTELATKCNNVEKLYKNILKVTQNYENESYDYPLNLQESFTDLGKNITNRVSNLSKATNTAEAQAALVNPIDGDFKPPKTMYHALARATNGSVLTLSDKSDDPLVKALDLYSSNMNKIANARLGQDQLIKSKFNKPLSTTLRSLLAQSSSIQKKVEDKRIDYDVARQTLTNCSNPAKEPQLRVAMENAEDEFANTVEDALSVMQNVLEQAKPLEELLELTKAQLAYHKLAGELLGSMVGDLEGLITDNSRAQSSKGADGSNSEGGDFGI</sequence>
<dbReference type="CDD" id="cd07600">
    <property type="entry name" value="BAR_Gvp36"/>
    <property type="match status" value="1"/>
</dbReference>
<dbReference type="Proteomes" id="UP001338582">
    <property type="component" value="Chromosome 5"/>
</dbReference>
<dbReference type="Gene3D" id="1.20.1270.60">
    <property type="entry name" value="Arfaptin homology (AH) domain/BAR domain"/>
    <property type="match status" value="1"/>
</dbReference>
<protein>
    <recommendedName>
        <fullName evidence="4">Protein GVP36</fullName>
    </recommendedName>
</protein>
<accession>A0AAX4HEU3</accession>
<name>A0AAX4HEU3_9ASCO</name>
<dbReference type="GeneID" id="88175355"/>
<evidence type="ECO:0000313" key="2">
    <source>
        <dbReference type="EMBL" id="WPK26926.1"/>
    </source>
</evidence>
<dbReference type="SUPFAM" id="SSF103657">
    <property type="entry name" value="BAR/IMD domain-like"/>
    <property type="match status" value="1"/>
</dbReference>
<evidence type="ECO:0008006" key="4">
    <source>
        <dbReference type="Google" id="ProtNLM"/>
    </source>
</evidence>
<evidence type="ECO:0000256" key="1">
    <source>
        <dbReference type="SAM" id="MobiDB-lite"/>
    </source>
</evidence>
<dbReference type="Pfam" id="PF10455">
    <property type="entry name" value="BAR_2"/>
    <property type="match status" value="1"/>
</dbReference>
<dbReference type="EMBL" id="CP138898">
    <property type="protein sequence ID" value="WPK26926.1"/>
    <property type="molecule type" value="Genomic_DNA"/>
</dbReference>
<proteinExistence type="predicted"/>
<gene>
    <name evidence="2" type="ORF">PUMCH_004294</name>
</gene>
<feature type="region of interest" description="Disordered" evidence="1">
    <location>
        <begin position="305"/>
        <end position="325"/>
    </location>
</feature>
<keyword evidence="3" id="KW-1185">Reference proteome</keyword>
<dbReference type="RefSeq" id="XP_062879305.1">
    <property type="nucleotide sequence ID" value="XM_063023235.1"/>
</dbReference>
<evidence type="ECO:0000313" key="3">
    <source>
        <dbReference type="Proteomes" id="UP001338582"/>
    </source>
</evidence>
<reference evidence="2 3" key="1">
    <citation type="submission" date="2023-10" db="EMBL/GenBank/DDBJ databases">
        <title>Draft Genome Sequence of Candida saopaulonensis from a very Premature Infant with Sepsis.</title>
        <authorList>
            <person name="Ning Y."/>
            <person name="Dai R."/>
            <person name="Xiao M."/>
            <person name="Xu Y."/>
            <person name="Yan Q."/>
            <person name="Zhang L."/>
        </authorList>
    </citation>
    <scope>NUCLEOTIDE SEQUENCE [LARGE SCALE GENOMIC DNA]</scope>
    <source>
        <strain evidence="2 3">19XY460</strain>
    </source>
</reference>
<dbReference type="KEGG" id="asau:88175355"/>